<name>A0A8H4RLM1_9HELO</name>
<reference evidence="2 3" key="1">
    <citation type="submission" date="2020-03" db="EMBL/GenBank/DDBJ databases">
        <title>Draft Genome Sequence of Cudoniella acicularis.</title>
        <authorList>
            <person name="Buettner E."/>
            <person name="Kellner H."/>
        </authorList>
    </citation>
    <scope>NUCLEOTIDE SEQUENCE [LARGE SCALE GENOMIC DNA]</scope>
    <source>
        <strain evidence="2 3">DSM 108380</strain>
    </source>
</reference>
<accession>A0A8H4RLM1</accession>
<gene>
    <name evidence="2" type="ORF">G7Y89_g6999</name>
</gene>
<feature type="compositionally biased region" description="Basic and acidic residues" evidence="1">
    <location>
        <begin position="194"/>
        <end position="208"/>
    </location>
</feature>
<organism evidence="2 3">
    <name type="scientific">Cudoniella acicularis</name>
    <dbReference type="NCBI Taxonomy" id="354080"/>
    <lineage>
        <taxon>Eukaryota</taxon>
        <taxon>Fungi</taxon>
        <taxon>Dikarya</taxon>
        <taxon>Ascomycota</taxon>
        <taxon>Pezizomycotina</taxon>
        <taxon>Leotiomycetes</taxon>
        <taxon>Helotiales</taxon>
        <taxon>Tricladiaceae</taxon>
        <taxon>Cudoniella</taxon>
    </lineage>
</organism>
<proteinExistence type="predicted"/>
<evidence type="ECO:0000313" key="3">
    <source>
        <dbReference type="Proteomes" id="UP000566819"/>
    </source>
</evidence>
<feature type="compositionally biased region" description="Low complexity" evidence="1">
    <location>
        <begin position="166"/>
        <end position="182"/>
    </location>
</feature>
<comment type="caution">
    <text evidence="2">The sequence shown here is derived from an EMBL/GenBank/DDBJ whole genome shotgun (WGS) entry which is preliminary data.</text>
</comment>
<sequence length="258" mass="28905">MSGIRGTLRPQQLVEVARIATRDVLKKAGYAWIRRYDPIQHAKQSTSAFSTDFFTIVTYPSNIKIDNQHIYIHISPRNRPKKCLQTNRPHPARPKDDLSITEDAELALGATGAVLAADQLVKTIDSTEHKTSHLVKAGIGAAVAVGAWELLRRAEADGSPYKYPLRGRSVSRSRSEFSSRSQSRSRTRSRSRSRGYERKKKEGKHHDRQLVEEIIGAYSVGKELLGDRKHHVAHLVGEAIGATGVIQELRARDKEEKK</sequence>
<dbReference type="Proteomes" id="UP000566819">
    <property type="component" value="Unassembled WGS sequence"/>
</dbReference>
<evidence type="ECO:0000256" key="1">
    <source>
        <dbReference type="SAM" id="MobiDB-lite"/>
    </source>
</evidence>
<protein>
    <submittedName>
        <fullName evidence="2">Uncharacterized protein</fullName>
    </submittedName>
</protein>
<keyword evidence="3" id="KW-1185">Reference proteome</keyword>
<dbReference type="EMBL" id="JAAMPI010000474">
    <property type="protein sequence ID" value="KAF4631135.1"/>
    <property type="molecule type" value="Genomic_DNA"/>
</dbReference>
<dbReference type="AlphaFoldDB" id="A0A8H4RLM1"/>
<feature type="region of interest" description="Disordered" evidence="1">
    <location>
        <begin position="161"/>
        <end position="208"/>
    </location>
</feature>
<evidence type="ECO:0000313" key="2">
    <source>
        <dbReference type="EMBL" id="KAF4631135.1"/>
    </source>
</evidence>
<dbReference type="OrthoDB" id="4155163at2759"/>
<feature type="compositionally biased region" description="Basic residues" evidence="1">
    <location>
        <begin position="183"/>
        <end position="193"/>
    </location>
</feature>